<dbReference type="EMBL" id="JBHFQA010000003">
    <property type="protein sequence ID" value="KAL2101575.1"/>
    <property type="molecule type" value="Genomic_DNA"/>
</dbReference>
<comment type="similarity">
    <text evidence="1">Belongs to the EEIG family.</text>
</comment>
<reference evidence="3 4" key="1">
    <citation type="submission" date="2024-09" db="EMBL/GenBank/DDBJ databases">
        <title>A chromosome-level genome assembly of Gray's grenadier anchovy, Coilia grayii.</title>
        <authorList>
            <person name="Fu Z."/>
        </authorList>
    </citation>
    <scope>NUCLEOTIDE SEQUENCE [LARGE SCALE GENOMIC DNA]</scope>
    <source>
        <strain evidence="3">G4</strain>
        <tissue evidence="3">Muscle</tissue>
    </source>
</reference>
<dbReference type="PANTHER" id="PTHR21456:SF2">
    <property type="entry name" value="EARLY ESTROGEN-INDUCED GENE 1 PROTEIN"/>
    <property type="match status" value="1"/>
</dbReference>
<dbReference type="Proteomes" id="UP001591681">
    <property type="component" value="Unassembled WGS sequence"/>
</dbReference>
<name>A0ABD1KQY4_9TELE</name>
<dbReference type="InterPro" id="IPR019448">
    <property type="entry name" value="NT-C2"/>
</dbReference>
<dbReference type="Pfam" id="PF10358">
    <property type="entry name" value="NT-C2"/>
    <property type="match status" value="1"/>
</dbReference>
<evidence type="ECO:0000313" key="3">
    <source>
        <dbReference type="EMBL" id="KAL2101575.1"/>
    </source>
</evidence>
<gene>
    <name evidence="3" type="ORF">ACEWY4_003336</name>
</gene>
<sequence>MDHGRLASALLQANAFMRKQLCTHRFSVSLFLAELANVPQVTGWLFCKVRLLDGSFMEETESNEVFHNTVQWRKEFVFECRATVNGSTGVLGNCICRISVRKDRKGGKSFIKVGYVDLNLIEFVGSGYVTRHCLLEGYRGKHSKLDNSLLKVIKKIFMLAINFTSCYKNDKIPVDSRLEGSTQFPQIQVRLQVQLPASPPECQPTGVPVEFLRDQPQVSSGPVEETLGQDQWANEEQERALEAEHLVRLVDTRVDAWDVVENLCRERLGSHLELTLPMNDAGLALYVSEDGSTTLGVSPQENRYNIKMYCWVDNICEL</sequence>
<evidence type="ECO:0000259" key="2">
    <source>
        <dbReference type="PROSITE" id="PS51840"/>
    </source>
</evidence>
<evidence type="ECO:0000313" key="4">
    <source>
        <dbReference type="Proteomes" id="UP001591681"/>
    </source>
</evidence>
<feature type="domain" description="C2 NT-type" evidence="2">
    <location>
        <begin position="16"/>
        <end position="158"/>
    </location>
</feature>
<comment type="caution">
    <text evidence="3">The sequence shown here is derived from an EMBL/GenBank/DDBJ whole genome shotgun (WGS) entry which is preliminary data.</text>
</comment>
<proteinExistence type="inferred from homology"/>
<accession>A0ABD1KQY4</accession>
<organism evidence="3 4">
    <name type="scientific">Coilia grayii</name>
    <name type="common">Gray's grenadier anchovy</name>
    <dbReference type="NCBI Taxonomy" id="363190"/>
    <lineage>
        <taxon>Eukaryota</taxon>
        <taxon>Metazoa</taxon>
        <taxon>Chordata</taxon>
        <taxon>Craniata</taxon>
        <taxon>Vertebrata</taxon>
        <taxon>Euteleostomi</taxon>
        <taxon>Actinopterygii</taxon>
        <taxon>Neopterygii</taxon>
        <taxon>Teleostei</taxon>
        <taxon>Clupei</taxon>
        <taxon>Clupeiformes</taxon>
        <taxon>Clupeoidei</taxon>
        <taxon>Engraulidae</taxon>
        <taxon>Coilinae</taxon>
        <taxon>Coilia</taxon>
    </lineage>
</organism>
<dbReference type="PANTHER" id="PTHR21456">
    <property type="entry name" value="FAMILY WITH SEQUENCE SIMILARITY 102"/>
    <property type="match status" value="1"/>
</dbReference>
<protein>
    <recommendedName>
        <fullName evidence="2">C2 NT-type domain-containing protein</fullName>
    </recommendedName>
</protein>
<dbReference type="AlphaFoldDB" id="A0ABD1KQY4"/>
<keyword evidence="4" id="KW-1185">Reference proteome</keyword>
<dbReference type="InterPro" id="IPR039931">
    <property type="entry name" value="EEIG1/2-like"/>
</dbReference>
<dbReference type="PROSITE" id="PS51840">
    <property type="entry name" value="C2_NT"/>
    <property type="match status" value="1"/>
</dbReference>
<evidence type="ECO:0000256" key="1">
    <source>
        <dbReference type="ARBA" id="ARBA00034780"/>
    </source>
</evidence>